<feature type="compositionally biased region" description="Basic and acidic residues" evidence="12">
    <location>
        <begin position="820"/>
        <end position="831"/>
    </location>
</feature>
<evidence type="ECO:0000256" key="9">
    <source>
        <dbReference type="ARBA" id="ARBA00023186"/>
    </source>
</evidence>
<evidence type="ECO:0000256" key="2">
    <source>
        <dbReference type="ARBA" id="ARBA00022692"/>
    </source>
</evidence>
<feature type="domain" description="J" evidence="14">
    <location>
        <begin position="142"/>
        <end position="206"/>
    </location>
</feature>
<feature type="transmembrane region" description="Helical" evidence="13">
    <location>
        <begin position="1508"/>
        <end position="1526"/>
    </location>
</feature>
<evidence type="ECO:0000259" key="15">
    <source>
        <dbReference type="PROSITE" id="PS51188"/>
    </source>
</evidence>
<feature type="transmembrane region" description="Helical" evidence="13">
    <location>
        <begin position="1014"/>
        <end position="1032"/>
    </location>
</feature>
<keyword evidence="9" id="KW-0143">Chaperone</keyword>
<evidence type="ECO:0000313" key="17">
    <source>
        <dbReference type="Proteomes" id="UP000777482"/>
    </source>
</evidence>
<dbReference type="CDD" id="cd10719">
    <property type="entry name" value="DnaJ_zf"/>
    <property type="match status" value="1"/>
</dbReference>
<dbReference type="SMART" id="SM00271">
    <property type="entry name" value="DnaJ"/>
    <property type="match status" value="1"/>
</dbReference>
<evidence type="ECO:0000256" key="1">
    <source>
        <dbReference type="ARBA" id="ARBA00004141"/>
    </source>
</evidence>
<evidence type="ECO:0000259" key="14">
    <source>
        <dbReference type="PROSITE" id="PS50076"/>
    </source>
</evidence>
<keyword evidence="17" id="KW-1185">Reference proteome</keyword>
<keyword evidence="8 13" id="KW-0472">Membrane</keyword>
<dbReference type="PROSITE" id="PS00636">
    <property type="entry name" value="DNAJ_1"/>
    <property type="match status" value="1"/>
</dbReference>
<feature type="region of interest" description="Disordered" evidence="12">
    <location>
        <begin position="796"/>
        <end position="856"/>
    </location>
</feature>
<organism evidence="16 17">
    <name type="scientific">Rhodotorula mucilaginosa</name>
    <name type="common">Yeast</name>
    <name type="synonym">Rhodotorula rubra</name>
    <dbReference type="NCBI Taxonomy" id="5537"/>
    <lineage>
        <taxon>Eukaryota</taxon>
        <taxon>Fungi</taxon>
        <taxon>Dikarya</taxon>
        <taxon>Basidiomycota</taxon>
        <taxon>Pucciniomycotina</taxon>
        <taxon>Microbotryomycetes</taxon>
        <taxon>Sporidiobolales</taxon>
        <taxon>Sporidiobolaceae</taxon>
        <taxon>Rhodotorula</taxon>
    </lineage>
</organism>
<keyword evidence="6 11" id="KW-0862">Zinc</keyword>
<dbReference type="Pfam" id="PF00226">
    <property type="entry name" value="DnaJ"/>
    <property type="match status" value="1"/>
</dbReference>
<dbReference type="GO" id="GO:0008270">
    <property type="term" value="F:zinc ion binding"/>
    <property type="evidence" value="ECO:0007669"/>
    <property type="project" value="UniProtKB-KW"/>
</dbReference>
<feature type="transmembrane region" description="Helical" evidence="13">
    <location>
        <begin position="1423"/>
        <end position="1441"/>
    </location>
</feature>
<dbReference type="SUPFAM" id="SSF49493">
    <property type="entry name" value="HSP40/DnaJ peptide-binding domain"/>
    <property type="match status" value="2"/>
</dbReference>
<protein>
    <recommendedName>
        <fullName evidence="10">DnaJ homolog 1, mitochondrial</fullName>
    </recommendedName>
</protein>
<dbReference type="InterPro" id="IPR037185">
    <property type="entry name" value="EmrE-like"/>
</dbReference>
<feature type="compositionally biased region" description="Low complexity" evidence="12">
    <location>
        <begin position="642"/>
        <end position="661"/>
    </location>
</feature>
<dbReference type="SUPFAM" id="SSF57938">
    <property type="entry name" value="DnaJ/Hsp40 cysteine-rich domain"/>
    <property type="match status" value="1"/>
</dbReference>
<comment type="caution">
    <text evidence="16">The sequence shown here is derived from an EMBL/GenBank/DDBJ whole genome shotgun (WGS) entry which is preliminary data.</text>
</comment>
<feature type="region of interest" description="Disordered" evidence="12">
    <location>
        <begin position="513"/>
        <end position="589"/>
    </location>
</feature>
<dbReference type="OrthoDB" id="408493at2759"/>
<dbReference type="GO" id="GO:0005524">
    <property type="term" value="F:ATP binding"/>
    <property type="evidence" value="ECO:0007669"/>
    <property type="project" value="InterPro"/>
</dbReference>
<dbReference type="HAMAP" id="MF_01152">
    <property type="entry name" value="DnaJ"/>
    <property type="match status" value="1"/>
</dbReference>
<feature type="domain" description="CR-type" evidence="15">
    <location>
        <begin position="287"/>
        <end position="368"/>
    </location>
</feature>
<dbReference type="PANTHER" id="PTHR43096:SF52">
    <property type="entry name" value="DNAJ HOMOLOG 1, MITOCHONDRIAL-RELATED"/>
    <property type="match status" value="1"/>
</dbReference>
<dbReference type="SUPFAM" id="SSF103481">
    <property type="entry name" value="Multidrug resistance efflux transporter EmrE"/>
    <property type="match status" value="1"/>
</dbReference>
<dbReference type="GO" id="GO:0009408">
    <property type="term" value="P:response to heat"/>
    <property type="evidence" value="ECO:0007669"/>
    <property type="project" value="InterPro"/>
</dbReference>
<dbReference type="PROSITE" id="PS51188">
    <property type="entry name" value="ZF_CR"/>
    <property type="match status" value="1"/>
</dbReference>
<dbReference type="InterPro" id="IPR002939">
    <property type="entry name" value="DnaJ_C"/>
</dbReference>
<comment type="subcellular location">
    <subcellularLocation>
        <location evidence="1">Membrane</location>
        <topology evidence="1">Multi-pass membrane protein</topology>
    </subcellularLocation>
</comment>
<dbReference type="InterPro" id="IPR001305">
    <property type="entry name" value="HSP_DnaJ_Cys-rich_dom"/>
</dbReference>
<dbReference type="FunFam" id="2.60.260.20:FF:000005">
    <property type="entry name" value="Chaperone protein dnaJ 1, mitochondrial"/>
    <property type="match status" value="1"/>
</dbReference>
<dbReference type="SUPFAM" id="SSF46565">
    <property type="entry name" value="Chaperone J-domain"/>
    <property type="match status" value="1"/>
</dbReference>
<reference evidence="16 17" key="1">
    <citation type="submission" date="2020-11" db="EMBL/GenBank/DDBJ databases">
        <title>Kefir isolates.</title>
        <authorList>
            <person name="Marcisauskas S."/>
            <person name="Kim Y."/>
            <person name="Blasche S."/>
        </authorList>
    </citation>
    <scope>NUCLEOTIDE SEQUENCE [LARGE SCALE GENOMIC DNA]</scope>
    <source>
        <strain evidence="16 17">KR</strain>
    </source>
</reference>
<evidence type="ECO:0000256" key="13">
    <source>
        <dbReference type="SAM" id="Phobius"/>
    </source>
</evidence>
<feature type="transmembrane region" description="Helical" evidence="13">
    <location>
        <begin position="1477"/>
        <end position="1496"/>
    </location>
</feature>
<dbReference type="EMBL" id="PUHQ01000028">
    <property type="protein sequence ID" value="KAG0662242.1"/>
    <property type="molecule type" value="Genomic_DNA"/>
</dbReference>
<evidence type="ECO:0000256" key="7">
    <source>
        <dbReference type="ARBA" id="ARBA00022989"/>
    </source>
</evidence>
<dbReference type="CDD" id="cd10747">
    <property type="entry name" value="DnaJ_C"/>
    <property type="match status" value="1"/>
</dbReference>
<dbReference type="Gene3D" id="2.10.230.10">
    <property type="entry name" value="Heat shock protein DnaJ, cysteine-rich domain"/>
    <property type="match status" value="1"/>
</dbReference>
<name>A0A9P6W2N8_RHOMI</name>
<dbReference type="Proteomes" id="UP000777482">
    <property type="component" value="Unassembled WGS sequence"/>
</dbReference>
<feature type="region of interest" description="Disordered" evidence="12">
    <location>
        <begin position="634"/>
        <end position="683"/>
    </location>
</feature>
<keyword evidence="4" id="KW-0677">Repeat</keyword>
<dbReference type="GO" id="GO:0031072">
    <property type="term" value="F:heat shock protein binding"/>
    <property type="evidence" value="ECO:0007669"/>
    <property type="project" value="InterPro"/>
</dbReference>
<feature type="transmembrane region" description="Helical" evidence="13">
    <location>
        <begin position="1270"/>
        <end position="1290"/>
    </location>
</feature>
<keyword evidence="3 11" id="KW-0479">Metal-binding</keyword>
<feature type="compositionally biased region" description="Low complexity" evidence="12">
    <location>
        <begin position="534"/>
        <end position="561"/>
    </location>
</feature>
<dbReference type="Gene3D" id="2.60.260.20">
    <property type="entry name" value="Urease metallochaperone UreE, N-terminal domain"/>
    <property type="match status" value="2"/>
</dbReference>
<dbReference type="InterPro" id="IPR036869">
    <property type="entry name" value="J_dom_sf"/>
</dbReference>
<dbReference type="Pfam" id="PF01556">
    <property type="entry name" value="DnaJ_C"/>
    <property type="match status" value="1"/>
</dbReference>
<evidence type="ECO:0000256" key="3">
    <source>
        <dbReference type="ARBA" id="ARBA00022723"/>
    </source>
</evidence>
<feature type="region of interest" description="Disordered" evidence="12">
    <location>
        <begin position="1090"/>
        <end position="1116"/>
    </location>
</feature>
<proteinExistence type="inferred from homology"/>
<gene>
    <name evidence="16" type="ORF">C6P46_003428</name>
</gene>
<dbReference type="PRINTS" id="PR00625">
    <property type="entry name" value="JDOMAIN"/>
</dbReference>
<feature type="compositionally biased region" description="Low complexity" evidence="12">
    <location>
        <begin position="517"/>
        <end position="527"/>
    </location>
</feature>
<dbReference type="InterPro" id="IPR007271">
    <property type="entry name" value="Nuc_sug_transpt"/>
</dbReference>
<keyword evidence="7 13" id="KW-1133">Transmembrane helix</keyword>
<evidence type="ECO:0000256" key="10">
    <source>
        <dbReference type="ARBA" id="ARBA00072890"/>
    </source>
</evidence>
<evidence type="ECO:0000256" key="5">
    <source>
        <dbReference type="ARBA" id="ARBA00022771"/>
    </source>
</evidence>
<evidence type="ECO:0000256" key="12">
    <source>
        <dbReference type="SAM" id="MobiDB-lite"/>
    </source>
</evidence>
<feature type="compositionally biased region" description="Basic and acidic residues" evidence="12">
    <location>
        <begin position="1090"/>
        <end position="1100"/>
    </location>
</feature>
<sequence length="2044" mass="219722">MHHDDFGTLKNLQVGLLVCFLYIRLEQGEMAPRPPAQFVHWLPARPARCSPRHFVAPIAAAAPPASASTSASSTRCAPRRLLTTSQSRPRVHLGSKRSFRSADDLADWLAGTRPQKVRLPLRIIAHPFMHPLGPRGESLAKNPYTVLGVGKDASTSEIKKNYYQLAKKYHPDSSKEPGAKEKFVEIQEAYDTLSDDKKRADYDRFGSASQQPGFDSDAYARATSSFGGAGFGDFFGGGAGGPGGADIFESLFGAFGRGGAAGPRQQAVRGDDIEVSISVPFLQAAKGTTKTITISPVVDCHTCHGSGLKEGLQKTTCGSCGGTGTRTFTIQSGFQMASTCATCGGSGSVAPPGSNCGTCAGVGKVRERRTIEVKVPPGVDDGMRIRLDGKGDAPLNGAGRSGGTPGDLFVRINVQPSKVFTRQGSNLYQTVSVPFYTAILGGRAPVKTLDRDVEVRVPQGTQPGEEMVMRGRGVKKLYRDDYGDLVVKFNVTMPRSLSPAQRRILQQYVQETEAPGSTPFSSGSYTPSSPPPSSGAAASDSTDTASSSSTSKSKSASSSAPRVDADAPGFTQQARPPPSDTDAGSSKPQWWATMSDDITSTKPAESAAAAEHTIEEKLEEAKEKFEEVAKEEVNNLERDAEAAAATETATEEPSSATTEAATETKETSGDSEAVKKDKSSEEGDHTLLGDLWKAGKEKLKHAKEAVNHFLSTASHLPFRDKRCLLSRRSWDVRASDAVCKCGLQPVSIATPPGFMRELATAAGNLLHICEIVPHRRIVTEAGEGLELAFPSSLPAMNRRRSGNEGIKARRAVGAGQKADSVARRDLLEKPDSSSANRTALDTSASNSSPLTKSSPCGFKKQAKRLRRRGCNRKAKLGERCQPAQGLCCDAKSSCLDGYCTAQCSSDSLEGYCDASTPCNANLGYVCQAGRLPGRGAALLRTCGCAVGVKLQTARAAKSDLAGSLASPPSSRFAGAHAVALVATSNPAKLQRLAAILRRLADLSKNAEMSRAVGARAYSLATLCLLSTILGILVHRTHAQHRPERAAPRSSSLILVTELLKLAVLIGLAAVECISEKAKLAGLLYNLPRHESRRDSGHSEEINTQATASHKLPPPRLPPPPTIDAAYAVRQKRADRRATLPVSNVEVTLDAPLTPLAMSLPAKIHCAPLMKRSSGSSADEKVSPSIREEVEARAHWVRRAELGVASLLVEDIFSGDWWVMAIPAVLYAVQNNVLYVAARILTVPVFQVLLQLRPPVTALCTMFILGRRIIALQWIALVILGLGIVCMHLGAVDYKSGRQHGLLHYGLHDGTASDHAPGLVAAIISSFAGAFAATYFEHVVKQRTAAEGGGGLSPTPERLWVRCIQLSMFSCLIGFGMSLFQGDRAHLDAISNVALGLKNLHDPLQPWYAPIASLRSGFFDGFTASTWLIAGVQALTGVAIAAAIQQADTLAKDFTLAISVVLAFAFALIVEVQPVPTLSYFGAAAIVLAALSYRTAGANPAFRIEVDRSRVLITLLVAAGIVYLLSLPSGDGFAVRATVGKVPGYAASLSKALLPTANSAAPTVVPREAVAAVDPRPSIAIVDMTLVNEPLAAAASGVCGLGTHAYRESTWAPFGFPIPVPPDYPYWVMKTDQYALDDILTTKFATYARSVPLLSSPPPDFLYMPVLSEVWANAWGCDAPEWKQAAMRATQFLRDLAKSVGDTSYPPIILPITTIRSNMDWVLTPELMDELKDKVVLVSIENAPKAHPEGLKYLIDVPYPTSFHLSEQLKGKKTTLDDYFLNRPRPYLVHYGAAQTHPWAKPSSDPFNGFALRAALAAELRTYQETHADNRTAPKVKWDDITNSVERAQNLSPIHADMERSMFCLMPAGDSPSRRAFYEAIQLGCIPVIFREKSYGRLFPSTEMVNDVSRYTVFVDEAAYLSGTGPTLMEQLSDISLGEIRAKQEYLLKVAPKLQWALPELDEWIPLTNPRGAVPIAGMPVWNRTVALERIKDDEPLEDAFALLLKELTAIRDGQWRGGHAHDLRRGLRRFAVGRLAKQLLAHFE</sequence>
<feature type="compositionally biased region" description="Basic and acidic residues" evidence="12">
    <location>
        <begin position="662"/>
        <end position="683"/>
    </location>
</feature>
<evidence type="ECO:0000313" key="16">
    <source>
        <dbReference type="EMBL" id="KAG0662242.1"/>
    </source>
</evidence>
<dbReference type="GO" id="GO:0000139">
    <property type="term" value="C:Golgi membrane"/>
    <property type="evidence" value="ECO:0007669"/>
    <property type="project" value="InterPro"/>
</dbReference>
<dbReference type="CDD" id="cd06257">
    <property type="entry name" value="DnaJ"/>
    <property type="match status" value="1"/>
</dbReference>
<feature type="compositionally biased region" description="Polar residues" evidence="12">
    <location>
        <begin position="832"/>
        <end position="854"/>
    </location>
</feature>
<dbReference type="FunFam" id="2.10.230.10:FF:000001">
    <property type="entry name" value="DnaJ subfamily A member 2"/>
    <property type="match status" value="1"/>
</dbReference>
<keyword evidence="2 13" id="KW-0812">Transmembrane</keyword>
<dbReference type="InterPro" id="IPR012724">
    <property type="entry name" value="DnaJ"/>
</dbReference>
<dbReference type="PANTHER" id="PTHR43096">
    <property type="entry name" value="DNAJ HOMOLOG 1, MITOCHONDRIAL-RELATED"/>
    <property type="match status" value="1"/>
</dbReference>
<dbReference type="InterPro" id="IPR018253">
    <property type="entry name" value="DnaJ_domain_CS"/>
</dbReference>
<dbReference type="InterPro" id="IPR036410">
    <property type="entry name" value="HSP_DnaJ_Cys-rich_dom_sf"/>
</dbReference>
<dbReference type="GO" id="GO:0051082">
    <property type="term" value="F:unfolded protein binding"/>
    <property type="evidence" value="ECO:0007669"/>
    <property type="project" value="InterPro"/>
</dbReference>
<dbReference type="InterPro" id="IPR001623">
    <property type="entry name" value="DnaJ_domain"/>
</dbReference>
<feature type="zinc finger region" description="CR-type" evidence="11">
    <location>
        <begin position="287"/>
        <end position="368"/>
    </location>
</feature>
<dbReference type="PROSITE" id="PS50076">
    <property type="entry name" value="DNAJ_2"/>
    <property type="match status" value="1"/>
</dbReference>
<dbReference type="Gene3D" id="1.10.287.110">
    <property type="entry name" value="DnaJ domain"/>
    <property type="match status" value="1"/>
</dbReference>
<dbReference type="GO" id="GO:0015165">
    <property type="term" value="F:pyrimidine nucleotide-sugar transmembrane transporter activity"/>
    <property type="evidence" value="ECO:0007669"/>
    <property type="project" value="InterPro"/>
</dbReference>
<evidence type="ECO:0000256" key="6">
    <source>
        <dbReference type="ARBA" id="ARBA00022833"/>
    </source>
</evidence>
<evidence type="ECO:0000256" key="4">
    <source>
        <dbReference type="ARBA" id="ARBA00022737"/>
    </source>
</evidence>
<dbReference type="InterPro" id="IPR008971">
    <property type="entry name" value="HSP40/DnaJ_pept-bd"/>
</dbReference>
<feature type="transmembrane region" description="Helical" evidence="13">
    <location>
        <begin position="1318"/>
        <end position="1337"/>
    </location>
</feature>
<evidence type="ECO:0000256" key="8">
    <source>
        <dbReference type="ARBA" id="ARBA00023136"/>
    </source>
</evidence>
<feature type="transmembrane region" description="Helical" evidence="13">
    <location>
        <begin position="1358"/>
        <end position="1379"/>
    </location>
</feature>
<keyword evidence="5 11" id="KW-0863">Zinc-finger</keyword>
<accession>A0A9P6W2N8</accession>
<feature type="transmembrane region" description="Helical" evidence="13">
    <location>
        <begin position="1453"/>
        <end position="1471"/>
    </location>
</feature>
<dbReference type="GO" id="GO:0042026">
    <property type="term" value="P:protein refolding"/>
    <property type="evidence" value="ECO:0007669"/>
    <property type="project" value="TreeGrafter"/>
</dbReference>
<dbReference type="Pfam" id="PF04142">
    <property type="entry name" value="Nuc_sug_transp"/>
    <property type="match status" value="1"/>
</dbReference>
<dbReference type="Pfam" id="PF03016">
    <property type="entry name" value="Exostosin_GT47"/>
    <property type="match status" value="1"/>
</dbReference>
<evidence type="ECO:0000256" key="11">
    <source>
        <dbReference type="PROSITE-ProRule" id="PRU00546"/>
    </source>
</evidence>
<dbReference type="InterPro" id="IPR040911">
    <property type="entry name" value="Exostosin_GT47"/>
</dbReference>
<dbReference type="Pfam" id="PF00684">
    <property type="entry name" value="DnaJ_CXXCXGXG"/>
    <property type="match status" value="1"/>
</dbReference>